<keyword evidence="6" id="KW-1185">Reference proteome</keyword>
<evidence type="ECO:0000256" key="1">
    <source>
        <dbReference type="ARBA" id="ARBA00001962"/>
    </source>
</evidence>
<keyword evidence="3" id="KW-0479">Metal-binding</keyword>
<evidence type="ECO:0000256" key="2">
    <source>
        <dbReference type="ARBA" id="ARBA00005830"/>
    </source>
</evidence>
<dbReference type="GO" id="GO:0051213">
    <property type="term" value="F:dioxygenase activity"/>
    <property type="evidence" value="ECO:0007669"/>
    <property type="project" value="UniProtKB-KW"/>
</dbReference>
<dbReference type="GO" id="GO:0046872">
    <property type="term" value="F:metal ion binding"/>
    <property type="evidence" value="ECO:0007669"/>
    <property type="project" value="UniProtKB-KW"/>
</dbReference>
<gene>
    <name evidence="5" type="ORF">METBISCDRAFT_27758</name>
</gene>
<keyword evidence="5" id="KW-0560">Oxidoreductase</keyword>
<evidence type="ECO:0000256" key="4">
    <source>
        <dbReference type="ARBA" id="ARBA00023004"/>
    </source>
</evidence>
<dbReference type="InterPro" id="IPR008775">
    <property type="entry name" value="Phytyl_CoA_dOase-like"/>
</dbReference>
<sequence>MSSLTQKQIDRFNTEGVLCIPGFLTTQTVQQLWTEAVRILDELDLEKHPKTRFETGDGDHVSGLYFLESSENVSYFDTDAFDANGVLRFPAEKAVNKIGHALHTQNEIFRQVTFSERVNAIARDLSYTDPRVLQNMLIFKNSIEVPQDGARDNEVPSHADGTFLFTEPQSAVGFWLALDDCTRGNGCLTYNPGTHKTVPISKRFVRLNGGKGGCGFKNVLKDPVSVDDPARYRLVECPAGSLVLIHHAVLHKSEKNRLGKATWVYTFHTIEGTARYDKKNWLQVPCTGGTNFLRLFE</sequence>
<evidence type="ECO:0000256" key="3">
    <source>
        <dbReference type="ARBA" id="ARBA00022723"/>
    </source>
</evidence>
<dbReference type="EMBL" id="ML004468">
    <property type="protein sequence ID" value="RKP30036.1"/>
    <property type="molecule type" value="Genomic_DNA"/>
</dbReference>
<accession>A0A4P9ZB44</accession>
<reference evidence="6" key="1">
    <citation type="journal article" date="2018" name="Nat. Microbiol.">
        <title>Leveraging single-cell genomics to expand the fungal tree of life.</title>
        <authorList>
            <person name="Ahrendt S.R."/>
            <person name="Quandt C.A."/>
            <person name="Ciobanu D."/>
            <person name="Clum A."/>
            <person name="Salamov A."/>
            <person name="Andreopoulos B."/>
            <person name="Cheng J.F."/>
            <person name="Woyke T."/>
            <person name="Pelin A."/>
            <person name="Henrissat B."/>
            <person name="Reynolds N.K."/>
            <person name="Benny G.L."/>
            <person name="Smith M.E."/>
            <person name="James T.Y."/>
            <person name="Grigoriev I.V."/>
        </authorList>
    </citation>
    <scope>NUCLEOTIDE SEQUENCE [LARGE SCALE GENOMIC DNA]</scope>
    <source>
        <strain evidence="6">Baker2002</strain>
    </source>
</reference>
<comment type="similarity">
    <text evidence="2">Belongs to the PhyH family.</text>
</comment>
<dbReference type="PANTHER" id="PTHR20883">
    <property type="entry name" value="PHYTANOYL-COA DIOXYGENASE DOMAIN CONTAINING 1"/>
    <property type="match status" value="1"/>
</dbReference>
<evidence type="ECO:0000313" key="6">
    <source>
        <dbReference type="Proteomes" id="UP000268321"/>
    </source>
</evidence>
<evidence type="ECO:0000313" key="5">
    <source>
        <dbReference type="EMBL" id="RKP30036.1"/>
    </source>
</evidence>
<dbReference type="Proteomes" id="UP000268321">
    <property type="component" value="Unassembled WGS sequence"/>
</dbReference>
<dbReference type="PANTHER" id="PTHR20883:SF15">
    <property type="entry name" value="PHYTANOYL-COA DIOXYGENASE DOMAIN-CONTAINING PROTEIN 1"/>
    <property type="match status" value="1"/>
</dbReference>
<organism evidence="5 6">
    <name type="scientific">Metschnikowia bicuspidata</name>
    <dbReference type="NCBI Taxonomy" id="27322"/>
    <lineage>
        <taxon>Eukaryota</taxon>
        <taxon>Fungi</taxon>
        <taxon>Dikarya</taxon>
        <taxon>Ascomycota</taxon>
        <taxon>Saccharomycotina</taxon>
        <taxon>Pichiomycetes</taxon>
        <taxon>Metschnikowiaceae</taxon>
        <taxon>Metschnikowia</taxon>
    </lineage>
</organism>
<dbReference type="Pfam" id="PF05721">
    <property type="entry name" value="PhyH"/>
    <property type="match status" value="1"/>
</dbReference>
<protein>
    <submittedName>
        <fullName evidence="5">Phytanoyl-CoA dioxygenase</fullName>
    </submittedName>
</protein>
<dbReference type="Gene3D" id="2.60.120.620">
    <property type="entry name" value="q2cbj1_9rhob like domain"/>
    <property type="match status" value="1"/>
</dbReference>
<dbReference type="SUPFAM" id="SSF51197">
    <property type="entry name" value="Clavaminate synthase-like"/>
    <property type="match status" value="1"/>
</dbReference>
<dbReference type="AlphaFoldDB" id="A0A4P9ZB44"/>
<comment type="cofactor">
    <cofactor evidence="1">
        <name>Fe cation</name>
        <dbReference type="ChEBI" id="CHEBI:24875"/>
    </cofactor>
</comment>
<keyword evidence="5" id="KW-0223">Dioxygenase</keyword>
<proteinExistence type="inferred from homology"/>
<name>A0A4P9ZB44_9ASCO</name>
<dbReference type="OrthoDB" id="445007at2759"/>
<keyword evidence="4" id="KW-0408">Iron</keyword>